<reference evidence="1" key="1">
    <citation type="submission" date="2023-07" db="EMBL/GenBank/DDBJ databases">
        <title>Sorghum-associated microbial communities from plants grown in Nebraska, USA.</title>
        <authorList>
            <person name="Schachtman D."/>
        </authorList>
    </citation>
    <scope>NUCLEOTIDE SEQUENCE</scope>
    <source>
        <strain evidence="1">DS2795</strain>
    </source>
</reference>
<dbReference type="AlphaFoldDB" id="A0AAW8DQR1"/>
<accession>A0AAW8DQR1</accession>
<gene>
    <name evidence="1" type="ORF">J2W25_000851</name>
</gene>
<organism evidence="1 2">
    <name type="scientific">Variovorax boronicumulans</name>
    <dbReference type="NCBI Taxonomy" id="436515"/>
    <lineage>
        <taxon>Bacteria</taxon>
        <taxon>Pseudomonadati</taxon>
        <taxon>Pseudomonadota</taxon>
        <taxon>Betaproteobacteria</taxon>
        <taxon>Burkholderiales</taxon>
        <taxon>Comamonadaceae</taxon>
        <taxon>Variovorax</taxon>
    </lineage>
</organism>
<proteinExistence type="predicted"/>
<evidence type="ECO:0000313" key="2">
    <source>
        <dbReference type="Proteomes" id="UP001244295"/>
    </source>
</evidence>
<comment type="caution">
    <text evidence="1">The sequence shown here is derived from an EMBL/GenBank/DDBJ whole genome shotgun (WGS) entry which is preliminary data.</text>
</comment>
<sequence>MLKEHFPDRQYGLPASVGALAEAEAKLGVRFPNEL</sequence>
<dbReference type="Proteomes" id="UP001244295">
    <property type="component" value="Unassembled WGS sequence"/>
</dbReference>
<evidence type="ECO:0000313" key="1">
    <source>
        <dbReference type="EMBL" id="MDP9921836.1"/>
    </source>
</evidence>
<protein>
    <submittedName>
        <fullName evidence="1">Cell wall assembly regulator SMI1</fullName>
    </submittedName>
</protein>
<name>A0AAW8DQR1_9BURK</name>
<dbReference type="EMBL" id="JAUSRR010000002">
    <property type="protein sequence ID" value="MDP9921836.1"/>
    <property type="molecule type" value="Genomic_DNA"/>
</dbReference>